<organism evidence="1 2">
    <name type="scientific">Svornostia abyssi</name>
    <dbReference type="NCBI Taxonomy" id="2898438"/>
    <lineage>
        <taxon>Bacteria</taxon>
        <taxon>Bacillati</taxon>
        <taxon>Actinomycetota</taxon>
        <taxon>Thermoleophilia</taxon>
        <taxon>Solirubrobacterales</taxon>
        <taxon>Baekduiaceae</taxon>
        <taxon>Svornostia</taxon>
    </lineage>
</organism>
<accession>A0ABY5PCQ2</accession>
<dbReference type="RefSeq" id="WP_353862790.1">
    <property type="nucleotide sequence ID" value="NZ_CP088295.1"/>
</dbReference>
<dbReference type="Proteomes" id="UP001058860">
    <property type="component" value="Chromosome"/>
</dbReference>
<gene>
    <name evidence="1" type="ORF">LRS13_16250</name>
</gene>
<reference evidence="2" key="1">
    <citation type="submission" date="2021-11" db="EMBL/GenBank/DDBJ databases">
        <title>Cultivation dependent microbiological survey of springs from the worlds oldest radium mine currently devoted to the extraction of radon-saturated water.</title>
        <authorList>
            <person name="Kapinusova G."/>
            <person name="Smrhova T."/>
            <person name="Strejcek M."/>
            <person name="Suman J."/>
            <person name="Jani K."/>
            <person name="Pajer P."/>
            <person name="Uhlik O."/>
        </authorList>
    </citation>
    <scope>NUCLEOTIDE SEQUENCE [LARGE SCALE GENOMIC DNA]</scope>
    <source>
        <strain evidence="2">J379</strain>
    </source>
</reference>
<evidence type="ECO:0000313" key="1">
    <source>
        <dbReference type="EMBL" id="UUY02257.1"/>
    </source>
</evidence>
<proteinExistence type="predicted"/>
<sequence length="81" mass="8445">MERSRIDDTVGRLVAAVEDQHGDGAEVRSVLVAFTVAAPGGQEDTVYFQASQGSSVVEILGMAELVKNLVVADATASVPRS</sequence>
<protein>
    <submittedName>
        <fullName evidence="1">Uncharacterized protein</fullName>
    </submittedName>
</protein>
<keyword evidence="2" id="KW-1185">Reference proteome</keyword>
<dbReference type="EMBL" id="CP088295">
    <property type="protein sequence ID" value="UUY02257.1"/>
    <property type="molecule type" value="Genomic_DNA"/>
</dbReference>
<evidence type="ECO:0000313" key="2">
    <source>
        <dbReference type="Proteomes" id="UP001058860"/>
    </source>
</evidence>
<name>A0ABY5PCQ2_9ACTN</name>